<organism evidence="3">
    <name type="scientific">uncultured Acetothermia bacterium</name>
    <dbReference type="NCBI Taxonomy" id="236499"/>
    <lineage>
        <taxon>Bacteria</taxon>
        <taxon>Candidatus Bipolaricaulota</taxon>
        <taxon>environmental samples</taxon>
    </lineage>
</organism>
<dbReference type="Gene3D" id="3.20.20.20">
    <property type="entry name" value="Dihydropteroate synthase-like"/>
    <property type="match status" value="1"/>
</dbReference>
<dbReference type="Pfam" id="PF03599">
    <property type="entry name" value="CdhD"/>
    <property type="match status" value="1"/>
</dbReference>
<evidence type="ECO:0000313" key="3">
    <source>
        <dbReference type="EMBL" id="BAL57906.1"/>
    </source>
</evidence>
<evidence type="ECO:0000259" key="1">
    <source>
        <dbReference type="Pfam" id="PF03599"/>
    </source>
</evidence>
<sequence length="326" mass="35543">MPVTIPDVKKTWTNAINTVTLGATKDEGGTRTKTVTVGGATALPFHHFEGTMPHPPVIAMEVWDVAPQDWPDVLAEHFSDVWHDPGLWAKKCVEQYGADLICLRLAGCDPVRQNRGPQEAAHAVKRVLESVGVPLIVWGTGNDDKDNEIFPAVAEAASGENCLLGSITEDNYKTLVALCTAYKHKVIAESPCDVNIAKQVNILATDMGFKPEDIVIYPTSAALGYGLEYVYSVMERARLAALRGDKMLSQPMICDIGIEVWGVKEAKASEQELPEWGAQKERGPLWEATTAYVYLLAGADILVLRHPQAVASVREAIRQLMGDGRV</sequence>
<dbReference type="EMBL" id="AP011741">
    <property type="protein sequence ID" value="BAL56231.1"/>
    <property type="molecule type" value="Genomic_DNA"/>
</dbReference>
<dbReference type="InterPro" id="IPR011005">
    <property type="entry name" value="Dihydropteroate_synth-like_sf"/>
</dbReference>
<dbReference type="GO" id="GO:0006730">
    <property type="term" value="P:one-carbon metabolic process"/>
    <property type="evidence" value="ECO:0007669"/>
    <property type="project" value="InterPro"/>
</dbReference>
<dbReference type="PANTHER" id="PTHR36214:SF5">
    <property type="entry name" value="ACETYL-COA DECARBONYLASE_SYNTHASE COMPLEX SUBUNIT DELTA"/>
    <property type="match status" value="1"/>
</dbReference>
<reference evidence="3" key="1">
    <citation type="journal article" date="2005" name="Environ. Microbiol.">
        <title>Genetic and functional properties of uncultivated thermophilic crenarchaeotes from a subsurface gold mine as revealed by analysis of genome fragments.</title>
        <authorList>
            <person name="Nunoura T."/>
            <person name="Hirayama H."/>
            <person name="Takami H."/>
            <person name="Oida H."/>
            <person name="Nishi S."/>
            <person name="Shimamura S."/>
            <person name="Suzuki Y."/>
            <person name="Inagaki F."/>
            <person name="Takai K."/>
            <person name="Nealson K.H."/>
            <person name="Horikoshi K."/>
        </authorList>
    </citation>
    <scope>NUCLEOTIDE SEQUENCE</scope>
</reference>
<dbReference type="PANTHER" id="PTHR36214">
    <property type="match status" value="1"/>
</dbReference>
<dbReference type="AlphaFoldDB" id="H5SP20"/>
<evidence type="ECO:0000313" key="2">
    <source>
        <dbReference type="EMBL" id="BAL56231.1"/>
    </source>
</evidence>
<dbReference type="SUPFAM" id="SSF51717">
    <property type="entry name" value="Dihydropteroate synthetase-like"/>
    <property type="match status" value="1"/>
</dbReference>
<proteinExistence type="predicted"/>
<name>H5SP20_9BACT</name>
<dbReference type="EMBL" id="AP011788">
    <property type="protein sequence ID" value="BAL57906.1"/>
    <property type="molecule type" value="Genomic_DNA"/>
</dbReference>
<reference evidence="3" key="2">
    <citation type="journal article" date="2012" name="PLoS ONE">
        <title>A Deeply Branching Thermophilic Bacterium with an Ancient Acetyl-CoA Pathway Dominates a Subsurface Ecosystem.</title>
        <authorList>
            <person name="Takami H."/>
            <person name="Noguchi H."/>
            <person name="Takaki Y."/>
            <person name="Uchiyama I."/>
            <person name="Toyoda A."/>
            <person name="Nishi S."/>
            <person name="Chee G.-J."/>
            <person name="Arai W."/>
            <person name="Nunoura T."/>
            <person name="Itoh T."/>
            <person name="Hattori M."/>
            <person name="Takai K."/>
        </authorList>
    </citation>
    <scope>NUCLEOTIDE SEQUENCE</scope>
</reference>
<dbReference type="InterPro" id="IPR016041">
    <property type="entry name" value="Ac-CoA_synth_d_su_TIM-brl"/>
</dbReference>
<dbReference type="InterPro" id="IPR004486">
    <property type="entry name" value="CO_DH/Ac-CoA_synth_dsu"/>
</dbReference>
<gene>
    <name evidence="2" type="ORF">HGMM_F35G12C02</name>
    <name evidence="3" type="ORF">HGMM_F52F12C09</name>
</gene>
<accession>H5SP20</accession>
<protein>
    <submittedName>
        <fullName evidence="3">CO dehydrogenase/acetyl-CoA synthase complex delta subunit</fullName>
    </submittedName>
    <submittedName>
        <fullName evidence="2">Carbon-monoxide dehydrogenase delta subunit</fullName>
    </submittedName>
</protein>
<feature type="domain" description="CO dehydrogenase/acetyl-CoA synthase delta subunit TIM barrel" evidence="1">
    <location>
        <begin position="20"/>
        <end position="306"/>
    </location>
</feature>
<dbReference type="InterPro" id="IPR051069">
    <property type="entry name" value="ACDS_complex_subunit"/>
</dbReference>
<dbReference type="NCBIfam" id="NF003376">
    <property type="entry name" value="PRK04452.1-2"/>
    <property type="match status" value="1"/>
</dbReference>
<dbReference type="NCBIfam" id="TIGR00381">
    <property type="entry name" value="cdhD"/>
    <property type="match status" value="1"/>
</dbReference>